<keyword evidence="6 10" id="KW-0326">Glycosidase</keyword>
<keyword evidence="5 10" id="KW-0378">Hydrolase</keyword>
<dbReference type="GO" id="GO:0034270">
    <property type="term" value="C:Cvt complex"/>
    <property type="evidence" value="ECO:0007669"/>
    <property type="project" value="EnsemblFungi"/>
</dbReference>
<dbReference type="GO" id="GO:0009313">
    <property type="term" value="P:oligosaccharide catabolic process"/>
    <property type="evidence" value="ECO:0007669"/>
    <property type="project" value="EnsemblFungi"/>
</dbReference>
<dbReference type="SUPFAM" id="SSF74650">
    <property type="entry name" value="Galactose mutarotase-like"/>
    <property type="match status" value="1"/>
</dbReference>
<dbReference type="FunCoup" id="A3LTI7">
    <property type="interactions" value="268"/>
</dbReference>
<feature type="domain" description="Glycoside hydrolase family 38 central" evidence="9">
    <location>
        <begin position="548"/>
        <end position="627"/>
    </location>
</feature>
<dbReference type="Gene3D" id="2.70.98.30">
    <property type="entry name" value="Golgi alpha-mannosidase II, domain 4"/>
    <property type="match status" value="1"/>
</dbReference>
<dbReference type="SUPFAM" id="SSF88713">
    <property type="entry name" value="Glycoside hydrolase/deacetylase"/>
    <property type="match status" value="1"/>
</dbReference>
<evidence type="ECO:0000256" key="5">
    <source>
        <dbReference type="ARBA" id="ARBA00022801"/>
    </source>
</evidence>
<dbReference type="EC" id="3.2.1.24" evidence="3"/>
<dbReference type="FunFam" id="1.20.1270.50:FF:000004">
    <property type="entry name" value="alpha-mannosidase 2C1 isoform X1"/>
    <property type="match status" value="1"/>
</dbReference>
<gene>
    <name evidence="10" type="primary">AMS1</name>
    <name evidence="10" type="ORF">PICST_83621</name>
</gene>
<dbReference type="OMA" id="GQYWDAW"/>
<evidence type="ECO:0000256" key="4">
    <source>
        <dbReference type="ARBA" id="ARBA00022723"/>
    </source>
</evidence>
<dbReference type="Gene3D" id="1.20.1270.50">
    <property type="entry name" value="Glycoside hydrolase family 38, central domain"/>
    <property type="match status" value="1"/>
</dbReference>
<dbReference type="GO" id="GO:0004559">
    <property type="term" value="F:alpha-mannosidase activity"/>
    <property type="evidence" value="ECO:0007669"/>
    <property type="project" value="UniProtKB-EC"/>
</dbReference>
<dbReference type="PANTHER" id="PTHR46017">
    <property type="entry name" value="ALPHA-MANNOSIDASE 2C1"/>
    <property type="match status" value="1"/>
</dbReference>
<evidence type="ECO:0000256" key="2">
    <source>
        <dbReference type="ARBA" id="ARBA00009792"/>
    </source>
</evidence>
<dbReference type="InterPro" id="IPR011330">
    <property type="entry name" value="Glyco_hydro/deAcase_b/a-brl"/>
</dbReference>
<reference evidence="10 11" key="1">
    <citation type="journal article" date="2007" name="Nat. Biotechnol.">
        <title>Genome sequence of the lignocellulose-bioconverting and xylose-fermenting yeast Pichia stipitis.</title>
        <authorList>
            <person name="Jeffries T.W."/>
            <person name="Grigoriev I.V."/>
            <person name="Grimwood J."/>
            <person name="Laplaza J.M."/>
            <person name="Aerts A."/>
            <person name="Salamov A."/>
            <person name="Schmutz J."/>
            <person name="Lindquist E."/>
            <person name="Dehal P."/>
            <person name="Shapiro H."/>
            <person name="Jin Y.S."/>
            <person name="Passoth V."/>
            <person name="Richardson P.M."/>
        </authorList>
    </citation>
    <scope>NUCLEOTIDE SEQUENCE [LARGE SCALE GENOMIC DNA]</scope>
    <source>
        <strain evidence="11">ATCC 58785 / CBS 6054 / NBRC 10063 / NRRL Y-11545</strain>
    </source>
</reference>
<dbReference type="PANTHER" id="PTHR46017:SF1">
    <property type="entry name" value="ALPHA-MANNOSIDASE 2C1"/>
    <property type="match status" value="1"/>
</dbReference>
<dbReference type="Pfam" id="PF07748">
    <property type="entry name" value="Glyco_hydro_38C"/>
    <property type="match status" value="1"/>
</dbReference>
<dbReference type="InParanoid" id="A3LTI7"/>
<evidence type="ECO:0000256" key="7">
    <source>
        <dbReference type="ARBA" id="ARBA00054985"/>
    </source>
</evidence>
<dbReference type="FunFam" id="2.70.98.30:FF:000001">
    <property type="entry name" value="alpha-mannosidase 2C1 isoform X2"/>
    <property type="match status" value="1"/>
</dbReference>
<dbReference type="Pfam" id="PF01074">
    <property type="entry name" value="Glyco_hydro_38N"/>
    <property type="match status" value="1"/>
</dbReference>
<dbReference type="GO" id="GO:0019309">
    <property type="term" value="P:mannose catabolic process"/>
    <property type="evidence" value="ECO:0007669"/>
    <property type="project" value="EnsemblFungi"/>
</dbReference>
<dbReference type="InterPro" id="IPR011682">
    <property type="entry name" value="Glyco_hydro_38_C"/>
</dbReference>
<dbReference type="KEGG" id="pic:PICST_83621"/>
<comment type="catalytic activity">
    <reaction evidence="1">
        <text>Hydrolysis of terminal, non-reducing alpha-D-mannose residues in alpha-D-mannosides.</text>
        <dbReference type="EC" id="3.2.1.24"/>
    </reaction>
</comment>
<dbReference type="InterPro" id="IPR041147">
    <property type="entry name" value="GH38_C"/>
</dbReference>
<keyword evidence="11" id="KW-1185">Reference proteome</keyword>
<organism evidence="10 11">
    <name type="scientific">Scheffersomyces stipitis (strain ATCC 58785 / CBS 6054 / NBRC 10063 / NRRL Y-11545)</name>
    <name type="common">Yeast</name>
    <name type="synonym">Pichia stipitis</name>
    <dbReference type="NCBI Taxonomy" id="322104"/>
    <lineage>
        <taxon>Eukaryota</taxon>
        <taxon>Fungi</taxon>
        <taxon>Dikarya</taxon>
        <taxon>Ascomycota</taxon>
        <taxon>Saccharomycotina</taxon>
        <taxon>Pichiomycetes</taxon>
        <taxon>Debaryomycetaceae</taxon>
        <taxon>Scheffersomyces</taxon>
    </lineage>
</organism>
<dbReference type="OrthoDB" id="10261055at2759"/>
<comment type="function">
    <text evidence="7">Degrades free oligosaccharides in the vacuole.</text>
</comment>
<proteinExistence type="inferred from homology"/>
<dbReference type="AlphaFoldDB" id="A3LTI7"/>
<dbReference type="EMBL" id="CP000498">
    <property type="protein sequence ID" value="ABN66418.2"/>
    <property type="molecule type" value="Genomic_DNA"/>
</dbReference>
<dbReference type="Pfam" id="PF17677">
    <property type="entry name" value="Glyco_hydro38C2"/>
    <property type="match status" value="1"/>
</dbReference>
<dbReference type="GO" id="GO:0046872">
    <property type="term" value="F:metal ion binding"/>
    <property type="evidence" value="ECO:0007669"/>
    <property type="project" value="UniProtKB-KW"/>
</dbReference>
<dbReference type="RefSeq" id="XP_001384447.2">
    <property type="nucleotide sequence ID" value="XM_001384410.1"/>
</dbReference>
<protein>
    <recommendedName>
        <fullName evidence="8">Alpha-mannosidase</fullName>
        <ecNumber evidence="3">3.2.1.24</ecNumber>
    </recommendedName>
</protein>
<evidence type="ECO:0000256" key="8">
    <source>
        <dbReference type="ARBA" id="ARBA00071615"/>
    </source>
</evidence>
<dbReference type="GO" id="GO:0000328">
    <property type="term" value="C:fungal-type vacuole lumen"/>
    <property type="evidence" value="ECO:0007669"/>
    <property type="project" value="EnsemblFungi"/>
</dbReference>
<dbReference type="GeneID" id="4838667"/>
<dbReference type="InterPro" id="IPR011013">
    <property type="entry name" value="Gal_mutarotase_sf_dom"/>
</dbReference>
<dbReference type="GO" id="GO:0042149">
    <property type="term" value="P:cellular response to glucose starvation"/>
    <property type="evidence" value="ECO:0007669"/>
    <property type="project" value="EnsemblFungi"/>
</dbReference>
<dbReference type="InterPro" id="IPR028995">
    <property type="entry name" value="Glyco_hydro_57/38_cen_sf"/>
</dbReference>
<dbReference type="InterPro" id="IPR037094">
    <property type="entry name" value="Glyco_hydro_38_cen_sf"/>
</dbReference>
<evidence type="ECO:0000313" key="10">
    <source>
        <dbReference type="EMBL" id="ABN66418.2"/>
    </source>
</evidence>
<dbReference type="SUPFAM" id="SSF88688">
    <property type="entry name" value="Families 57/38 glycoside transferase middle domain"/>
    <property type="match status" value="1"/>
</dbReference>
<dbReference type="STRING" id="322104.A3LTI7"/>
<dbReference type="InterPro" id="IPR000602">
    <property type="entry name" value="Glyco_hydro_38_N"/>
</dbReference>
<dbReference type="GO" id="GO:0006995">
    <property type="term" value="P:cellular response to nitrogen starvation"/>
    <property type="evidence" value="ECO:0007669"/>
    <property type="project" value="EnsemblFungi"/>
</dbReference>
<dbReference type="InterPro" id="IPR015341">
    <property type="entry name" value="Glyco_hydro_38_cen"/>
</dbReference>
<accession>A3LTI7</accession>
<dbReference type="FunFam" id="3.20.110.10:FF:000002">
    <property type="entry name" value="alpha-mannosidase 2C1 isoform X1"/>
    <property type="match status" value="1"/>
</dbReference>
<dbReference type="Pfam" id="PF09261">
    <property type="entry name" value="Alpha-mann_mid"/>
    <property type="match status" value="1"/>
</dbReference>
<dbReference type="GO" id="GO:0000329">
    <property type="term" value="C:fungal-type vacuole membrane"/>
    <property type="evidence" value="ECO:0007669"/>
    <property type="project" value="EnsemblFungi"/>
</dbReference>
<dbReference type="Gene3D" id="3.20.110.10">
    <property type="entry name" value="Glycoside hydrolase 38, N terminal domain"/>
    <property type="match status" value="1"/>
</dbReference>
<name>A3LTI7_PICST</name>
<dbReference type="Pfam" id="PF22907">
    <property type="entry name" value="Ams1-like_1st"/>
    <property type="match status" value="1"/>
</dbReference>
<evidence type="ECO:0000256" key="1">
    <source>
        <dbReference type="ARBA" id="ARBA00000365"/>
    </source>
</evidence>
<evidence type="ECO:0000313" key="11">
    <source>
        <dbReference type="Proteomes" id="UP000002258"/>
    </source>
</evidence>
<dbReference type="GO" id="GO:0030246">
    <property type="term" value="F:carbohydrate binding"/>
    <property type="evidence" value="ECO:0007669"/>
    <property type="project" value="InterPro"/>
</dbReference>
<evidence type="ECO:0000259" key="9">
    <source>
        <dbReference type="SMART" id="SM00872"/>
    </source>
</evidence>
<dbReference type="Proteomes" id="UP000002258">
    <property type="component" value="Chromosome 4"/>
</dbReference>
<dbReference type="InterPro" id="IPR027291">
    <property type="entry name" value="Glyco_hydro_38_N_sf"/>
</dbReference>
<dbReference type="HOGENOM" id="CLU_003442_0_1_1"/>
<keyword evidence="4" id="KW-0479">Metal-binding</keyword>
<dbReference type="SMART" id="SM00872">
    <property type="entry name" value="Alpha-mann_mid"/>
    <property type="match status" value="1"/>
</dbReference>
<comment type="similarity">
    <text evidence="2">Belongs to the glycosyl hydrolase 38 family.</text>
</comment>
<dbReference type="InterPro" id="IPR054723">
    <property type="entry name" value="Ams1-like_N"/>
</dbReference>
<evidence type="ECO:0000256" key="6">
    <source>
        <dbReference type="ARBA" id="ARBA00023295"/>
    </source>
</evidence>
<sequence>MSYDRTNHQPNFKPVDHLFDDRLRQFTNTGGEFVDLNLPKFYTLESREIPNLQSYRVPDVDGKTARPLFKDIDFDNVNWEHIGIGYQFGPSWKSFWVKFEVEIPEDWLKHEIIELEWDSSSEAMILNEKGFPLQAFTGGERNLFRFPDEYRTSQKQTFFIEVACNGMFGNGAGGHPDPNRHFRLNRAHIQIPNMEARRLFWDFWILGDAAREFPGGNWQKYQAADICTKIMDVFDPEDVSSIAKGRKLAETLLGSKVNSESVYDQYANTELKRIDVFGIGNCHIDTAWEWPFAETKRKIVRSWTTQLKLADEYPEYVFVASQMQQFKWLKTYHPETFQKVKEKYATNQFLPIGGSWVENDTNLPNGESLIRQFLLGQRFQHNEFGFYSNIFWLPDTFGYSSQVPQICQLVGISRFLTQKLSWNNINSFPMSTFNWKGIDGTQVLTHMPPANTYTAGANFGDVVRSQHQHKNLRDVPVGLLLFGHGDGGGGPTEEMLEKLRRCRGLANTSGLIPTVHLGKTVDDFYEHVLAKSNNGADLPTWSSEMYLEYHRGTYTTQAKVKKFIRTGEIKLHDLELLAGLVSVASSKYKYPSKEIKDLWEDLCLCQFHDVIPGSCIGMVYYDEVYPMLTALLEKADKLIDEAITFLTDSSYEKNVGDLAFFNTLPWKRSGELIHISNENKELYELLQNTEFSVKHSSDKLLISVSSDEDGLTKLNPVDSLAYPASLLKTRSGKYILSNGLLKATISANGVITSLYDVKNDREVIDSTATKQTAGEGGEVGGNQFIVFDDEPLNYSAWDTELYSLNKFKFLKGGEITILSNTPLESSILVKHDISAHSSIETIISIQGLDSADDVSNNYIKFSSHVKWHEKYKFLKVQFPTTINSALNANYETQFGITQRPTHWNTSWDVARFEVAHHKFMDLSEYNYGVSILNNCKYGGAIHGNLIRLSLLRSAKSPDDLADMSDDHVFEYAIYPHKGALGADTVKLGWNFNYRIEKALIDPKKQLARLLGAVKLEGGDSLILSHIKRGENDEDVNDMEHIKSEGKSLVLRVYESLGGATSGVLKFDTSVLKIAKVFKTNALEDETDPAVNDKGELPIKLRAFEIATFKVVLN</sequence>
<evidence type="ECO:0000256" key="3">
    <source>
        <dbReference type="ARBA" id="ARBA00012752"/>
    </source>
</evidence>
<dbReference type="eggNOG" id="KOG4342">
    <property type="taxonomic scope" value="Eukaryota"/>
</dbReference>